<feature type="region of interest" description="Disordered" evidence="2">
    <location>
        <begin position="91"/>
        <end position="147"/>
    </location>
</feature>
<evidence type="ECO:0008006" key="6">
    <source>
        <dbReference type="Google" id="ProtNLM"/>
    </source>
</evidence>
<gene>
    <name evidence="4" type="ORF">ACERK3_00385</name>
</gene>
<feature type="chain" id="PRO_5045218299" description="Spy/CpxP family protein refolding chaperone" evidence="3">
    <location>
        <begin position="23"/>
        <end position="194"/>
    </location>
</feature>
<feature type="region of interest" description="Disordered" evidence="2">
    <location>
        <begin position="28"/>
        <end position="63"/>
    </location>
</feature>
<protein>
    <recommendedName>
        <fullName evidence="6">Spy/CpxP family protein refolding chaperone</fullName>
    </recommendedName>
</protein>
<accession>A0ABV4U047</accession>
<evidence type="ECO:0000256" key="1">
    <source>
        <dbReference type="SAM" id="Coils"/>
    </source>
</evidence>
<dbReference type="Gene3D" id="1.20.120.1490">
    <property type="match status" value="1"/>
</dbReference>
<keyword evidence="1" id="KW-0175">Coiled coil</keyword>
<evidence type="ECO:0000313" key="4">
    <source>
        <dbReference type="EMBL" id="MFA9476737.1"/>
    </source>
</evidence>
<dbReference type="EMBL" id="JBGUBD010000001">
    <property type="protein sequence ID" value="MFA9476737.1"/>
    <property type="molecule type" value="Genomic_DNA"/>
</dbReference>
<reference evidence="4 5" key="1">
    <citation type="submission" date="2024-08" db="EMBL/GenBank/DDBJ databases">
        <title>Whole-genome sequencing of halo(alkali)philic microorganisms from hypersaline lakes.</title>
        <authorList>
            <person name="Sorokin D.Y."/>
            <person name="Merkel A.Y."/>
            <person name="Messina E."/>
            <person name="Yakimov M."/>
        </authorList>
    </citation>
    <scope>NUCLEOTIDE SEQUENCE [LARGE SCALE GENOMIC DNA]</scope>
    <source>
        <strain evidence="4 5">AB-hyl4</strain>
    </source>
</reference>
<evidence type="ECO:0000256" key="2">
    <source>
        <dbReference type="SAM" id="MobiDB-lite"/>
    </source>
</evidence>
<keyword evidence="5" id="KW-1185">Reference proteome</keyword>
<dbReference type="RefSeq" id="WP_425343665.1">
    <property type="nucleotide sequence ID" value="NZ_JBGUBD010000001.1"/>
</dbReference>
<proteinExistence type="predicted"/>
<dbReference type="Proteomes" id="UP001575105">
    <property type="component" value="Unassembled WGS sequence"/>
</dbReference>
<organism evidence="4 5">
    <name type="scientific">Natronomicrosphaera hydrolytica</name>
    <dbReference type="NCBI Taxonomy" id="3242702"/>
    <lineage>
        <taxon>Bacteria</taxon>
        <taxon>Pseudomonadati</taxon>
        <taxon>Planctomycetota</taxon>
        <taxon>Phycisphaerae</taxon>
        <taxon>Phycisphaerales</taxon>
        <taxon>Phycisphaeraceae</taxon>
        <taxon>Natronomicrosphaera</taxon>
    </lineage>
</organism>
<keyword evidence="3" id="KW-0732">Signal</keyword>
<feature type="compositionally biased region" description="Gly residues" evidence="2">
    <location>
        <begin position="94"/>
        <end position="119"/>
    </location>
</feature>
<comment type="caution">
    <text evidence="4">The sequence shown here is derived from an EMBL/GenBank/DDBJ whole genome shotgun (WGS) entry which is preliminary data.</text>
</comment>
<evidence type="ECO:0000256" key="3">
    <source>
        <dbReference type="SAM" id="SignalP"/>
    </source>
</evidence>
<evidence type="ECO:0000313" key="5">
    <source>
        <dbReference type="Proteomes" id="UP001575105"/>
    </source>
</evidence>
<feature type="signal peptide" evidence="3">
    <location>
        <begin position="1"/>
        <end position="22"/>
    </location>
</feature>
<sequence>MKQLSSKIVPVMLVLAMMAGGAMLVAQDRGERGDRGDRAGGDRAGERRQVDGERMRERMANRQEAMRERLGVTEEEWEALEPMVEEVRSLQAQGGRGGMMMGRRGGMRGGGGPGWGGGEGRGDRELSPVQQASRDLGQTLRDDNASEADIQEKLEALRSAREDHQRQLEEAREELRGVLTPRQEAQFVIMGILE</sequence>
<feature type="coiled-coil region" evidence="1">
    <location>
        <begin position="147"/>
        <end position="174"/>
    </location>
</feature>
<name>A0ABV4U047_9BACT</name>